<dbReference type="AlphaFoldDB" id="A0A226ETK9"/>
<dbReference type="EC" id="1.14.11.18" evidence="10"/>
<organism evidence="13 14">
    <name type="scientific">Folsomia candida</name>
    <name type="common">Springtail</name>
    <dbReference type="NCBI Taxonomy" id="158441"/>
    <lineage>
        <taxon>Eukaryota</taxon>
        <taxon>Metazoa</taxon>
        <taxon>Ecdysozoa</taxon>
        <taxon>Arthropoda</taxon>
        <taxon>Hexapoda</taxon>
        <taxon>Collembola</taxon>
        <taxon>Entomobryomorpha</taxon>
        <taxon>Isotomoidea</taxon>
        <taxon>Isotomidae</taxon>
        <taxon>Proisotominae</taxon>
        <taxon>Folsomia</taxon>
    </lineage>
</organism>
<keyword evidence="14" id="KW-1185">Reference proteome</keyword>
<dbReference type="Gene3D" id="2.60.120.620">
    <property type="entry name" value="q2cbj1_9rhob like domain"/>
    <property type="match status" value="1"/>
</dbReference>
<comment type="caution">
    <text evidence="13">The sequence shown here is derived from an EMBL/GenBank/DDBJ whole genome shotgun (WGS) entry which is preliminary data.</text>
</comment>
<dbReference type="EMBL" id="LNIX01000002">
    <property type="protein sequence ID" value="OXA60942.1"/>
    <property type="molecule type" value="Genomic_DNA"/>
</dbReference>
<dbReference type="Proteomes" id="UP000198287">
    <property type="component" value="Unassembled WGS sequence"/>
</dbReference>
<evidence type="ECO:0000256" key="11">
    <source>
        <dbReference type="ARBA" id="ARBA00034921"/>
    </source>
</evidence>
<comment type="cofactor">
    <cofactor evidence="2">
        <name>Fe cation</name>
        <dbReference type="ChEBI" id="CHEBI:24875"/>
    </cofactor>
</comment>
<evidence type="ECO:0000256" key="12">
    <source>
        <dbReference type="ARBA" id="ARBA00034924"/>
    </source>
</evidence>
<evidence type="ECO:0000256" key="5">
    <source>
        <dbReference type="ARBA" id="ARBA00022723"/>
    </source>
</evidence>
<dbReference type="SUPFAM" id="SSF51197">
    <property type="entry name" value="Clavaminate synthase-like"/>
    <property type="match status" value="1"/>
</dbReference>
<accession>A0A226ETK9</accession>
<gene>
    <name evidence="13" type="ORF">Fcan01_05425</name>
</gene>
<evidence type="ECO:0000313" key="14">
    <source>
        <dbReference type="Proteomes" id="UP000198287"/>
    </source>
</evidence>
<dbReference type="GO" id="GO:0005777">
    <property type="term" value="C:peroxisome"/>
    <property type="evidence" value="ECO:0007669"/>
    <property type="project" value="UniProtKB-ARBA"/>
</dbReference>
<dbReference type="Pfam" id="PF05721">
    <property type="entry name" value="PhyH"/>
    <property type="match status" value="1"/>
</dbReference>
<dbReference type="InterPro" id="IPR047128">
    <property type="entry name" value="PhyH"/>
</dbReference>
<reference evidence="13 14" key="1">
    <citation type="submission" date="2015-12" db="EMBL/GenBank/DDBJ databases">
        <title>The genome of Folsomia candida.</title>
        <authorList>
            <person name="Faddeeva A."/>
            <person name="Derks M.F."/>
            <person name="Anvar Y."/>
            <person name="Smit S."/>
            <person name="Van Straalen N."/>
            <person name="Roelofs D."/>
        </authorList>
    </citation>
    <scope>NUCLEOTIDE SEQUENCE [LARGE SCALE GENOMIC DNA]</scope>
    <source>
        <strain evidence="13 14">VU population</strain>
        <tissue evidence="13">Whole body</tissue>
    </source>
</reference>
<keyword evidence="9" id="KW-0408">Iron</keyword>
<keyword evidence="6" id="KW-0847">Vitamin C</keyword>
<evidence type="ECO:0000256" key="6">
    <source>
        <dbReference type="ARBA" id="ARBA00022896"/>
    </source>
</evidence>
<evidence type="ECO:0000256" key="9">
    <source>
        <dbReference type="ARBA" id="ARBA00023004"/>
    </source>
</evidence>
<dbReference type="FunFam" id="2.60.120.620:FF:000012">
    <property type="entry name" value="Phytanoyl-CoA dioxygenase, peroxisomal"/>
    <property type="match status" value="1"/>
</dbReference>
<keyword evidence="5" id="KW-0479">Metal-binding</keyword>
<dbReference type="OrthoDB" id="2328924at2759"/>
<dbReference type="STRING" id="158441.A0A226ETK9"/>
<comment type="pathway">
    <text evidence="3">Lipid metabolism; fatty acid metabolism.</text>
</comment>
<dbReference type="GO" id="GO:0048244">
    <property type="term" value="F:phytanoyl-CoA dioxygenase activity"/>
    <property type="evidence" value="ECO:0007669"/>
    <property type="project" value="UniProtKB-EC"/>
</dbReference>
<evidence type="ECO:0000256" key="1">
    <source>
        <dbReference type="ARBA" id="ARBA00001961"/>
    </source>
</evidence>
<evidence type="ECO:0000313" key="13">
    <source>
        <dbReference type="EMBL" id="OXA60942.1"/>
    </source>
</evidence>
<evidence type="ECO:0000256" key="8">
    <source>
        <dbReference type="ARBA" id="ARBA00023002"/>
    </source>
</evidence>
<evidence type="ECO:0000256" key="3">
    <source>
        <dbReference type="ARBA" id="ARBA00004872"/>
    </source>
</evidence>
<evidence type="ECO:0000256" key="4">
    <source>
        <dbReference type="ARBA" id="ARBA00005830"/>
    </source>
</evidence>
<evidence type="ECO:0000256" key="7">
    <source>
        <dbReference type="ARBA" id="ARBA00022964"/>
    </source>
</evidence>
<dbReference type="GO" id="GO:0046872">
    <property type="term" value="F:metal ion binding"/>
    <property type="evidence" value="ECO:0007669"/>
    <property type="project" value="UniProtKB-KW"/>
</dbReference>
<evidence type="ECO:0000256" key="10">
    <source>
        <dbReference type="ARBA" id="ARBA00034809"/>
    </source>
</evidence>
<dbReference type="PANTHER" id="PTHR21308">
    <property type="entry name" value="PHYTANOYL-COA ALPHA-HYDROXYLASE"/>
    <property type="match status" value="1"/>
</dbReference>
<dbReference type="GO" id="GO:0031418">
    <property type="term" value="F:L-ascorbic acid binding"/>
    <property type="evidence" value="ECO:0007669"/>
    <property type="project" value="UniProtKB-KW"/>
</dbReference>
<protein>
    <recommendedName>
        <fullName evidence="10">phytanoyl-CoA dioxygenase</fullName>
        <ecNumber evidence="10">1.14.11.18</ecNumber>
    </recommendedName>
    <alternativeName>
        <fullName evidence="11">Phytanic acid oxidase</fullName>
    </alternativeName>
    <alternativeName>
        <fullName evidence="12">Phytanoyl-CoA alpha-hydroxylase</fullName>
    </alternativeName>
</protein>
<dbReference type="GO" id="GO:0001561">
    <property type="term" value="P:fatty acid alpha-oxidation"/>
    <property type="evidence" value="ECO:0007669"/>
    <property type="project" value="InterPro"/>
</dbReference>
<proteinExistence type="inferred from homology"/>
<name>A0A226ETK9_FOLCA</name>
<keyword evidence="8" id="KW-0560">Oxidoreductase</keyword>
<dbReference type="InterPro" id="IPR008775">
    <property type="entry name" value="Phytyl_CoA_dOase-like"/>
</dbReference>
<dbReference type="PANTHER" id="PTHR21308:SF1">
    <property type="entry name" value="PHYTANOYL-COA DIOXYGENASE, PEROXISOMAL"/>
    <property type="match status" value="1"/>
</dbReference>
<sequence length="327" mass="37404">MSTVAERLKVLQGHLKHGQQASYFDSPKRFRFTLDNPRLTEEQRIFYEHNGYIVFKNLVPHHLLDGWSQHFRDICDGKVGRGQMMMMKDISLLKSLKAKDADSVKGERLYNKIQDVMWDEEFFKYIALPEIVDIVKCFTGPNIMAIHTMVINKPPDTGSDTSRHPLHQDLHYFPIRPADHIVCSWTAMEQVTRENGCLVVLPGSHRGSLYPHEYPQWEGGVNFAYHGVVGFDGHGRVHLTMDKGDTVFFHPILIHGSGANRTEGFRKAISCHYAASECNYIDVKGTTQDNIATEVEAYAMKKNKTSVDYKEIFHIRARLVNGKEVNI</sequence>
<comment type="similarity">
    <text evidence="4">Belongs to the PhyH family.</text>
</comment>
<keyword evidence="7 13" id="KW-0223">Dioxygenase</keyword>
<evidence type="ECO:0000256" key="2">
    <source>
        <dbReference type="ARBA" id="ARBA00001962"/>
    </source>
</evidence>
<comment type="cofactor">
    <cofactor evidence="1">
        <name>L-ascorbate</name>
        <dbReference type="ChEBI" id="CHEBI:38290"/>
    </cofactor>
</comment>
<dbReference type="OMA" id="CCAWTAM"/>